<dbReference type="SUPFAM" id="SSF56672">
    <property type="entry name" value="DNA/RNA polymerases"/>
    <property type="match status" value="1"/>
</dbReference>
<dbReference type="InterPro" id="IPR043502">
    <property type="entry name" value="DNA/RNA_pol_sf"/>
</dbReference>
<sequence length="92" mass="10845">MPGVDPAVSVHRLYVDLHYSQSSKTFSEEKWEAIREEYWSRNQMGPGMCTYFTSINKACPKDYYPLPNIDRLVDSRTGYKVVDFRDPFRGYH</sequence>
<gene>
    <name evidence="1" type="ORF">LIER_08582</name>
</gene>
<dbReference type="Gene3D" id="3.30.70.270">
    <property type="match status" value="1"/>
</dbReference>
<organism evidence="1 2">
    <name type="scientific">Lithospermum erythrorhizon</name>
    <name type="common">Purple gromwell</name>
    <name type="synonym">Lithospermum officinale var. erythrorhizon</name>
    <dbReference type="NCBI Taxonomy" id="34254"/>
    <lineage>
        <taxon>Eukaryota</taxon>
        <taxon>Viridiplantae</taxon>
        <taxon>Streptophyta</taxon>
        <taxon>Embryophyta</taxon>
        <taxon>Tracheophyta</taxon>
        <taxon>Spermatophyta</taxon>
        <taxon>Magnoliopsida</taxon>
        <taxon>eudicotyledons</taxon>
        <taxon>Gunneridae</taxon>
        <taxon>Pentapetalae</taxon>
        <taxon>asterids</taxon>
        <taxon>lamiids</taxon>
        <taxon>Boraginales</taxon>
        <taxon>Boraginaceae</taxon>
        <taxon>Boraginoideae</taxon>
        <taxon>Lithospermeae</taxon>
        <taxon>Lithospermum</taxon>
    </lineage>
</organism>
<accession>A0AAV3PDR7</accession>
<keyword evidence="2" id="KW-1185">Reference proteome</keyword>
<dbReference type="InterPro" id="IPR043128">
    <property type="entry name" value="Rev_trsase/Diguanyl_cyclase"/>
</dbReference>
<dbReference type="Proteomes" id="UP001454036">
    <property type="component" value="Unassembled WGS sequence"/>
</dbReference>
<dbReference type="EMBL" id="BAABME010001399">
    <property type="protein sequence ID" value="GAA0149401.1"/>
    <property type="molecule type" value="Genomic_DNA"/>
</dbReference>
<evidence type="ECO:0000313" key="1">
    <source>
        <dbReference type="EMBL" id="GAA0149401.1"/>
    </source>
</evidence>
<protein>
    <submittedName>
        <fullName evidence="1">Uncharacterized protein</fullName>
    </submittedName>
</protein>
<proteinExistence type="predicted"/>
<reference evidence="1 2" key="1">
    <citation type="submission" date="2024-01" db="EMBL/GenBank/DDBJ databases">
        <title>The complete chloroplast genome sequence of Lithospermum erythrorhizon: insights into the phylogenetic relationship among Boraginaceae species and the maternal lineages of purple gromwells.</title>
        <authorList>
            <person name="Okada T."/>
            <person name="Watanabe K."/>
        </authorList>
    </citation>
    <scope>NUCLEOTIDE SEQUENCE [LARGE SCALE GENOMIC DNA]</scope>
</reference>
<comment type="caution">
    <text evidence="1">The sequence shown here is derived from an EMBL/GenBank/DDBJ whole genome shotgun (WGS) entry which is preliminary data.</text>
</comment>
<dbReference type="AlphaFoldDB" id="A0AAV3PDR7"/>
<evidence type="ECO:0000313" key="2">
    <source>
        <dbReference type="Proteomes" id="UP001454036"/>
    </source>
</evidence>
<name>A0AAV3PDR7_LITER</name>